<sequence length="96" mass="9928">MPHDGDSAAAWTRVPPGWSATSYYACDRAACAWHVMVRPGPAASSGGSPSGSGRCNFRRPQQQQQGNGWMPAGRACHLLQTGAVGGVAVAVAMLAF</sequence>
<feature type="region of interest" description="Disordered" evidence="1">
    <location>
        <begin position="41"/>
        <end position="69"/>
    </location>
</feature>
<dbReference type="Proteomes" id="UP000076874">
    <property type="component" value="Unassembled WGS sequence"/>
</dbReference>
<evidence type="ECO:0000256" key="1">
    <source>
        <dbReference type="SAM" id="MobiDB-lite"/>
    </source>
</evidence>
<organism evidence="2 3">
    <name type="scientific">Niveomyces insectorum RCEF 264</name>
    <dbReference type="NCBI Taxonomy" id="1081102"/>
    <lineage>
        <taxon>Eukaryota</taxon>
        <taxon>Fungi</taxon>
        <taxon>Dikarya</taxon>
        <taxon>Ascomycota</taxon>
        <taxon>Pezizomycotina</taxon>
        <taxon>Sordariomycetes</taxon>
        <taxon>Hypocreomycetidae</taxon>
        <taxon>Hypocreales</taxon>
        <taxon>Cordycipitaceae</taxon>
        <taxon>Niveomyces</taxon>
    </lineage>
</organism>
<proteinExistence type="predicted"/>
<protein>
    <submittedName>
        <fullName evidence="2">Uncharacterized protein</fullName>
    </submittedName>
</protein>
<evidence type="ECO:0000313" key="3">
    <source>
        <dbReference type="Proteomes" id="UP000076874"/>
    </source>
</evidence>
<reference evidence="2 3" key="1">
    <citation type="journal article" date="2016" name="Genome Biol. Evol.">
        <title>Divergent and convergent evolution of fungal pathogenicity.</title>
        <authorList>
            <person name="Shang Y."/>
            <person name="Xiao G."/>
            <person name="Zheng P."/>
            <person name="Cen K."/>
            <person name="Zhan S."/>
            <person name="Wang C."/>
        </authorList>
    </citation>
    <scope>NUCLEOTIDE SEQUENCE [LARGE SCALE GENOMIC DNA]</scope>
    <source>
        <strain evidence="2 3">RCEF 264</strain>
    </source>
</reference>
<comment type="caution">
    <text evidence="2">The sequence shown here is derived from an EMBL/GenBank/DDBJ whole genome shotgun (WGS) entry which is preliminary data.</text>
</comment>
<gene>
    <name evidence="2" type="ORF">SPI_03788</name>
</gene>
<dbReference type="AlphaFoldDB" id="A0A167WCV7"/>
<feature type="compositionally biased region" description="Low complexity" evidence="1">
    <location>
        <begin position="41"/>
        <end position="53"/>
    </location>
</feature>
<name>A0A167WCV7_9HYPO</name>
<evidence type="ECO:0000313" key="2">
    <source>
        <dbReference type="EMBL" id="OAA63625.1"/>
    </source>
</evidence>
<accession>A0A167WCV7</accession>
<dbReference type="EMBL" id="AZHD01000005">
    <property type="protein sequence ID" value="OAA63625.1"/>
    <property type="molecule type" value="Genomic_DNA"/>
</dbReference>
<keyword evidence="3" id="KW-1185">Reference proteome</keyword>